<dbReference type="EMBL" id="KQ087245">
    <property type="protein sequence ID" value="KLT39934.1"/>
    <property type="molecule type" value="Genomic_DNA"/>
</dbReference>
<evidence type="ECO:0000313" key="4">
    <source>
        <dbReference type="EMBL" id="KLT39934.1"/>
    </source>
</evidence>
<feature type="chain" id="PRO_5005247697" description="F-box domain-containing protein" evidence="2">
    <location>
        <begin position="17"/>
        <end position="763"/>
    </location>
</feature>
<dbReference type="Proteomes" id="UP000053611">
    <property type="component" value="Unassembled WGS sequence"/>
</dbReference>
<organism evidence="4 5">
    <name type="scientific">Cutaneotrichosporon oleaginosum</name>
    <dbReference type="NCBI Taxonomy" id="879819"/>
    <lineage>
        <taxon>Eukaryota</taxon>
        <taxon>Fungi</taxon>
        <taxon>Dikarya</taxon>
        <taxon>Basidiomycota</taxon>
        <taxon>Agaricomycotina</taxon>
        <taxon>Tremellomycetes</taxon>
        <taxon>Trichosporonales</taxon>
        <taxon>Trichosporonaceae</taxon>
        <taxon>Cutaneotrichosporon</taxon>
    </lineage>
</organism>
<dbReference type="Pfam" id="PF12937">
    <property type="entry name" value="F-box-like"/>
    <property type="match status" value="1"/>
</dbReference>
<evidence type="ECO:0000313" key="5">
    <source>
        <dbReference type="Proteomes" id="UP000053611"/>
    </source>
</evidence>
<proteinExistence type="predicted"/>
<accession>A0A0J1AXA7</accession>
<feature type="domain" description="F-box" evidence="3">
    <location>
        <begin position="31"/>
        <end position="78"/>
    </location>
</feature>
<dbReference type="InterPro" id="IPR001810">
    <property type="entry name" value="F-box_dom"/>
</dbReference>
<protein>
    <recommendedName>
        <fullName evidence="3">F-box domain-containing protein</fullName>
    </recommendedName>
</protein>
<evidence type="ECO:0000259" key="3">
    <source>
        <dbReference type="PROSITE" id="PS50181"/>
    </source>
</evidence>
<keyword evidence="5" id="KW-1185">Reference proteome</keyword>
<keyword evidence="2" id="KW-0732">Signal</keyword>
<dbReference type="OrthoDB" id="2745718at2759"/>
<evidence type="ECO:0000256" key="1">
    <source>
        <dbReference type="SAM" id="MobiDB-lite"/>
    </source>
</evidence>
<reference evidence="4 5" key="1">
    <citation type="submission" date="2015-03" db="EMBL/GenBank/DDBJ databases">
        <title>Genomics and transcriptomics of the oil-accumulating basidiomycete yeast T. oleaginosus allow insights into substrate utilization and the diverse evolutionary trajectories of mating systems in fungi.</title>
        <authorList>
            <consortium name="DOE Joint Genome Institute"/>
            <person name="Kourist R."/>
            <person name="Kracht O."/>
            <person name="Bracharz F."/>
            <person name="Lipzen A."/>
            <person name="Nolan M."/>
            <person name="Ohm R."/>
            <person name="Grigoriev I."/>
            <person name="Sun S."/>
            <person name="Heitman J."/>
            <person name="Bruck T."/>
            <person name="Nowrousian M."/>
        </authorList>
    </citation>
    <scope>NUCLEOTIDE SEQUENCE [LARGE SCALE GENOMIC DNA]</scope>
    <source>
        <strain evidence="4 5">IBC0246</strain>
    </source>
</reference>
<evidence type="ECO:0000256" key="2">
    <source>
        <dbReference type="SAM" id="SignalP"/>
    </source>
</evidence>
<dbReference type="GeneID" id="28987521"/>
<feature type="compositionally biased region" description="Low complexity" evidence="1">
    <location>
        <begin position="534"/>
        <end position="547"/>
    </location>
</feature>
<dbReference type="InterPro" id="IPR036047">
    <property type="entry name" value="F-box-like_dom_sf"/>
</dbReference>
<feature type="region of interest" description="Disordered" evidence="1">
    <location>
        <begin position="397"/>
        <end position="417"/>
    </location>
</feature>
<feature type="compositionally biased region" description="Low complexity" evidence="1">
    <location>
        <begin position="561"/>
        <end position="574"/>
    </location>
</feature>
<dbReference type="SUPFAM" id="SSF81383">
    <property type="entry name" value="F-box domain"/>
    <property type="match status" value="1"/>
</dbReference>
<feature type="region of interest" description="Disordered" evidence="1">
    <location>
        <begin position="528"/>
        <end position="599"/>
    </location>
</feature>
<dbReference type="PROSITE" id="PS50181">
    <property type="entry name" value="FBOX"/>
    <property type="match status" value="1"/>
</dbReference>
<dbReference type="AlphaFoldDB" id="A0A0J1AXA7"/>
<dbReference type="RefSeq" id="XP_018276425.1">
    <property type="nucleotide sequence ID" value="XM_018426918.1"/>
</dbReference>
<feature type="signal peptide" evidence="2">
    <location>
        <begin position="1"/>
        <end position="16"/>
    </location>
</feature>
<sequence length="763" mass="84539">MLVPIAFVVVVTVMFALRRRETPEDTPEGGPCLILELPSEILERVLANLDLDGLVAASQTCCALREVAKAPRLAYRAALAARGYLDVPNRPAPPPWPLEGASIETSPYSDARRATIPSVELAAWEEDAPPRRDVSALSAAEKLRLLAEREQRFDKLMPAEVREFSVSGPAGVYELQDGIFLLCQERSISHSVRPTKIRLIPLASSVDPDIGSPIIPCKEVDVGFPIADLTMDPSQDLIVVSEHSPPRASGHAPIHRFHLLSLSTGEPHPLAKFPTLDAPPWVHGEMSHVSQQLLQVMDSTLVVLIAVQDELTAVRAAYEEELFAWNWKTGVVLGRRSLGETLARTSMALLTPTTVALTMPAVIGPTLREMFGGVPGFMDNQNPVFIHPPSIDIFSFAHDPSKPAPTSTAPLERSESDSTSPRFVLVVRLLLPPMRAGSMVSQMHMRPDPAFPPVPSQQATLGVRPFTQDPRRGVIVIELAMDDDHLVMPMRMRSECYEMFILRETLIQMAEEGEERLHDIWHRNAVKRAERRNASSPASSSGSSTPGDPDMIRSRSRSPPRSRNGSPASPASASGHADDRQRTYSAKPRRKHHADSPTRTFEWDEWGEHSTRVMPPPQLMRRLWVCSCSGYRYASLVRRPASSHGFSTELCVHDFNPHWWAGKRMKPSTGVQFVGAPETHPAKDAAGNQALPSVGGSPAPTVIKSDAWEVDIVTRLPYRTVLRRLDHNPMGVMIDDQRIMLVNHQVQEHNWLGMVQHIQTWCM</sequence>
<gene>
    <name evidence="4" type="ORF">CC85DRAFT_330332</name>
</gene>
<dbReference type="CDD" id="cd09917">
    <property type="entry name" value="F-box_SF"/>
    <property type="match status" value="1"/>
</dbReference>
<name>A0A0J1AXA7_9TREE</name>